<dbReference type="GO" id="GO:0019878">
    <property type="term" value="P:lysine biosynthetic process via aminoadipic acid"/>
    <property type="evidence" value="ECO:0007669"/>
    <property type="project" value="TreeGrafter"/>
</dbReference>
<dbReference type="GO" id="GO:0008897">
    <property type="term" value="F:holo-[acyl-carrier-protein] synthase activity"/>
    <property type="evidence" value="ECO:0007669"/>
    <property type="project" value="InterPro"/>
</dbReference>
<dbReference type="Pfam" id="PF01648">
    <property type="entry name" value="ACPS"/>
    <property type="match status" value="1"/>
</dbReference>
<reference evidence="4 5" key="1">
    <citation type="submission" date="2020-03" db="EMBL/GenBank/DDBJ databases">
        <title>Whole genome shotgun sequence of Phytohabitans suffuscus NBRC 105367.</title>
        <authorList>
            <person name="Komaki H."/>
            <person name="Tamura T."/>
        </authorList>
    </citation>
    <scope>NUCLEOTIDE SEQUENCE [LARGE SCALE GENOMIC DNA]</scope>
    <source>
        <strain evidence="4 5">NBRC 105367</strain>
    </source>
</reference>
<reference evidence="4 5" key="2">
    <citation type="submission" date="2020-03" db="EMBL/GenBank/DDBJ databases">
        <authorList>
            <person name="Ichikawa N."/>
            <person name="Kimura A."/>
            <person name="Kitahashi Y."/>
            <person name="Uohara A."/>
        </authorList>
    </citation>
    <scope>NUCLEOTIDE SEQUENCE [LARGE SCALE GENOMIC DNA]</scope>
    <source>
        <strain evidence="4 5">NBRC 105367</strain>
    </source>
</reference>
<dbReference type="EMBL" id="AP022871">
    <property type="protein sequence ID" value="BCB89156.1"/>
    <property type="molecule type" value="Genomic_DNA"/>
</dbReference>
<feature type="domain" description="4'-phosphopantetheinyl transferase" evidence="3">
    <location>
        <begin position="101"/>
        <end position="165"/>
    </location>
</feature>
<organism evidence="4 5">
    <name type="scientific">Phytohabitans suffuscus</name>
    <dbReference type="NCBI Taxonomy" id="624315"/>
    <lineage>
        <taxon>Bacteria</taxon>
        <taxon>Bacillati</taxon>
        <taxon>Actinomycetota</taxon>
        <taxon>Actinomycetes</taxon>
        <taxon>Micromonosporales</taxon>
        <taxon>Micromonosporaceae</taxon>
    </lineage>
</organism>
<evidence type="ECO:0000313" key="5">
    <source>
        <dbReference type="Proteomes" id="UP000503011"/>
    </source>
</evidence>
<dbReference type="AlphaFoldDB" id="A0A6F8YSX4"/>
<evidence type="ECO:0000256" key="1">
    <source>
        <dbReference type="ARBA" id="ARBA00010990"/>
    </source>
</evidence>
<dbReference type="InterPro" id="IPR008278">
    <property type="entry name" value="4-PPantetheinyl_Trfase_dom"/>
</dbReference>
<gene>
    <name evidence="4" type="ORF">Psuf_064690</name>
</gene>
<sequence length="211" mass="22096">MDDVSVWLLRSPVPEAAVTVLARLLDGRERARAAALDPAGRRRFVTAHGAARLLVSPWVGVAPELVRWSYGPHGKPEVDGVRVSLSHSGDLAAVALTPARAVGVDVQRHTPGLDTLAMSARYFPEGEADLVAASAERAADFARLWARKEACVKATGGRLAQGLSLPVAAGPVVGGVYHVVDVPVPAGFAGAVALHGPEPVRVSTAWWSLTE</sequence>
<dbReference type="Proteomes" id="UP000503011">
    <property type="component" value="Chromosome"/>
</dbReference>
<evidence type="ECO:0000259" key="3">
    <source>
        <dbReference type="Pfam" id="PF01648"/>
    </source>
</evidence>
<dbReference type="PANTHER" id="PTHR12215:SF10">
    <property type="entry name" value="L-AMINOADIPATE-SEMIALDEHYDE DEHYDROGENASE-PHOSPHOPANTETHEINYL TRANSFERASE"/>
    <property type="match status" value="1"/>
</dbReference>
<keyword evidence="2" id="KW-0808">Transferase</keyword>
<accession>A0A6F8YSX4</accession>
<evidence type="ECO:0000256" key="2">
    <source>
        <dbReference type="ARBA" id="ARBA00022679"/>
    </source>
</evidence>
<dbReference type="SUPFAM" id="SSF56214">
    <property type="entry name" value="4'-phosphopantetheinyl transferase"/>
    <property type="match status" value="2"/>
</dbReference>
<comment type="similarity">
    <text evidence="1">Belongs to the P-Pant transferase superfamily. Gsp/Sfp/HetI/AcpT family.</text>
</comment>
<dbReference type="KEGG" id="psuu:Psuf_064690"/>
<dbReference type="InterPro" id="IPR050559">
    <property type="entry name" value="P-Pant_transferase_sf"/>
</dbReference>
<proteinExistence type="inferred from homology"/>
<name>A0A6F8YSX4_9ACTN</name>
<dbReference type="GO" id="GO:0005829">
    <property type="term" value="C:cytosol"/>
    <property type="evidence" value="ECO:0007669"/>
    <property type="project" value="TreeGrafter"/>
</dbReference>
<dbReference type="RefSeq" id="WP_173161000.1">
    <property type="nucleotide sequence ID" value="NZ_AP022871.1"/>
</dbReference>
<dbReference type="InterPro" id="IPR037143">
    <property type="entry name" value="4-PPantetheinyl_Trfase_dom_sf"/>
</dbReference>
<dbReference type="Gene3D" id="3.90.470.20">
    <property type="entry name" value="4'-phosphopantetheinyl transferase domain"/>
    <property type="match status" value="1"/>
</dbReference>
<keyword evidence="5" id="KW-1185">Reference proteome</keyword>
<protein>
    <recommendedName>
        <fullName evidence="3">4'-phosphopantetheinyl transferase domain-containing protein</fullName>
    </recommendedName>
</protein>
<evidence type="ECO:0000313" key="4">
    <source>
        <dbReference type="EMBL" id="BCB89156.1"/>
    </source>
</evidence>
<dbReference type="GO" id="GO:0000287">
    <property type="term" value="F:magnesium ion binding"/>
    <property type="evidence" value="ECO:0007669"/>
    <property type="project" value="InterPro"/>
</dbReference>
<dbReference type="PANTHER" id="PTHR12215">
    <property type="entry name" value="PHOSPHOPANTETHEINE TRANSFERASE"/>
    <property type="match status" value="1"/>
</dbReference>